<reference evidence="2 3" key="1">
    <citation type="journal article" date="2021" name="Int. J. Syst. Evol. Microbiol.">
        <title>Clostridium zeae sp. nov., isolated from corn silage.</title>
        <authorList>
            <person name="Kobayashi H."/>
            <person name="Tanizawa Y."/>
            <person name="Yagura M."/>
            <person name="Sakamoto M."/>
            <person name="Ohkuma M."/>
            <person name="Tohno M."/>
        </authorList>
    </citation>
    <scope>NUCLEOTIDE SEQUENCE [LARGE SCALE GENOMIC DNA]</scope>
    <source>
        <strain evidence="2 3">CSC2</strain>
    </source>
</reference>
<keyword evidence="3" id="KW-1185">Reference proteome</keyword>
<sequence>MRIKSVLFALLSFTLLLITSCSKPEDKETIKPFSNIQVSTTKRVEFENMTITSVKKESGRSKMVTNSEDITKIADYLKTIDCVSVNQKWKKADFIISFIDNEDNSKNYINSIGFSKNQIYLYKNTGTETSELSFTPVDKKVVEELKNLYSSMNYEEELLMKK</sequence>
<dbReference type="PROSITE" id="PS51257">
    <property type="entry name" value="PROKAR_LIPOPROTEIN"/>
    <property type="match status" value="1"/>
</dbReference>
<dbReference type="EMBL" id="BMBA01000015">
    <property type="protein sequence ID" value="GFZ34590.1"/>
    <property type="molecule type" value="Genomic_DNA"/>
</dbReference>
<name>A0ABQ1EJ40_9CLOT</name>
<dbReference type="RefSeq" id="WP_206873077.1">
    <property type="nucleotide sequence ID" value="NZ_BMBA01000015.1"/>
</dbReference>
<feature type="chain" id="PRO_5047242446" description="Lipoprotein" evidence="1">
    <location>
        <begin position="25"/>
        <end position="162"/>
    </location>
</feature>
<accession>A0ABQ1EJ40</accession>
<comment type="caution">
    <text evidence="2">The sequence shown here is derived from an EMBL/GenBank/DDBJ whole genome shotgun (WGS) entry which is preliminary data.</text>
</comment>
<evidence type="ECO:0000313" key="3">
    <source>
        <dbReference type="Proteomes" id="UP000663802"/>
    </source>
</evidence>
<protein>
    <recommendedName>
        <fullName evidence="4">Lipoprotein</fullName>
    </recommendedName>
</protein>
<organism evidence="2 3">
    <name type="scientific">Clostridium zeae</name>
    <dbReference type="NCBI Taxonomy" id="2759022"/>
    <lineage>
        <taxon>Bacteria</taxon>
        <taxon>Bacillati</taxon>
        <taxon>Bacillota</taxon>
        <taxon>Clostridia</taxon>
        <taxon>Eubacteriales</taxon>
        <taxon>Clostridiaceae</taxon>
        <taxon>Clostridium</taxon>
    </lineage>
</organism>
<evidence type="ECO:0000313" key="2">
    <source>
        <dbReference type="EMBL" id="GFZ34590.1"/>
    </source>
</evidence>
<keyword evidence="1" id="KW-0732">Signal</keyword>
<proteinExistence type="predicted"/>
<evidence type="ECO:0008006" key="4">
    <source>
        <dbReference type="Google" id="ProtNLM"/>
    </source>
</evidence>
<evidence type="ECO:0000256" key="1">
    <source>
        <dbReference type="SAM" id="SignalP"/>
    </source>
</evidence>
<dbReference type="Proteomes" id="UP000663802">
    <property type="component" value="Unassembled WGS sequence"/>
</dbReference>
<feature type="signal peptide" evidence="1">
    <location>
        <begin position="1"/>
        <end position="24"/>
    </location>
</feature>
<gene>
    <name evidence="2" type="ORF">CSC2_51160</name>
</gene>